<dbReference type="Pfam" id="PF00533">
    <property type="entry name" value="BRCT"/>
    <property type="match status" value="1"/>
</dbReference>
<comment type="catalytic activity">
    <reaction evidence="10">
        <text>NAD(+) + (deoxyribonucleotide)n-3'-hydroxyl + 5'-phospho-(deoxyribonucleotide)m = (deoxyribonucleotide)n+m + AMP + beta-nicotinamide D-nucleotide.</text>
        <dbReference type="EC" id="6.5.1.2"/>
    </reaction>
</comment>
<dbReference type="PIRSF" id="PIRSF001604">
    <property type="entry name" value="LigA"/>
    <property type="match status" value="1"/>
</dbReference>
<evidence type="ECO:0000256" key="10">
    <source>
        <dbReference type="ARBA" id="ARBA00034005"/>
    </source>
</evidence>
<dbReference type="Pfam" id="PF03120">
    <property type="entry name" value="OB_DNA_ligase"/>
    <property type="match status" value="1"/>
</dbReference>
<dbReference type="InterPro" id="IPR004150">
    <property type="entry name" value="NAD_DNA_ligase_OB"/>
</dbReference>
<name>A0A0M0HXW1_9VIBR</name>
<dbReference type="Gene3D" id="2.40.50.140">
    <property type="entry name" value="Nucleic acid-binding proteins"/>
    <property type="match status" value="1"/>
</dbReference>
<dbReference type="PROSITE" id="PS50172">
    <property type="entry name" value="BRCT"/>
    <property type="match status" value="1"/>
</dbReference>
<evidence type="ECO:0000256" key="8">
    <source>
        <dbReference type="ARBA" id="ARBA00023027"/>
    </source>
</evidence>
<dbReference type="PATRIC" id="fig|171383.3.peg.2965"/>
<dbReference type="InterPro" id="IPR013840">
    <property type="entry name" value="DNAligase_N"/>
</dbReference>
<dbReference type="GO" id="GO:0006260">
    <property type="term" value="P:DNA replication"/>
    <property type="evidence" value="ECO:0007669"/>
    <property type="project" value="UniProtKB-KW"/>
</dbReference>
<evidence type="ECO:0000256" key="3">
    <source>
        <dbReference type="ARBA" id="ARBA00022598"/>
    </source>
</evidence>
<keyword evidence="13" id="KW-1185">Reference proteome</keyword>
<dbReference type="SUPFAM" id="SSF50249">
    <property type="entry name" value="Nucleic acid-binding proteins"/>
    <property type="match status" value="1"/>
</dbReference>
<evidence type="ECO:0000256" key="6">
    <source>
        <dbReference type="ARBA" id="ARBA00022763"/>
    </source>
</evidence>
<dbReference type="InterPro" id="IPR036420">
    <property type="entry name" value="BRCT_dom_sf"/>
</dbReference>
<evidence type="ECO:0000313" key="12">
    <source>
        <dbReference type="EMBL" id="KOO06910.1"/>
    </source>
</evidence>
<keyword evidence="5" id="KW-0479">Metal-binding</keyword>
<dbReference type="RefSeq" id="WP_053409832.1">
    <property type="nucleotide sequence ID" value="NZ_LHPI01000013.1"/>
</dbReference>
<dbReference type="InterPro" id="IPR001357">
    <property type="entry name" value="BRCT_dom"/>
</dbReference>
<dbReference type="OrthoDB" id="9759736at2"/>
<keyword evidence="8" id="KW-0520">NAD</keyword>
<evidence type="ECO:0000256" key="5">
    <source>
        <dbReference type="ARBA" id="ARBA00022723"/>
    </source>
</evidence>
<keyword evidence="3" id="KW-0436">Ligase</keyword>
<gene>
    <name evidence="12" type="ORF">AKJ31_14505</name>
</gene>
<feature type="domain" description="BRCT" evidence="11">
    <location>
        <begin position="556"/>
        <end position="629"/>
    </location>
</feature>
<dbReference type="Pfam" id="PF01653">
    <property type="entry name" value="DNA_ligase_aden"/>
    <property type="match status" value="1"/>
</dbReference>
<keyword evidence="7" id="KW-0862">Zinc</keyword>
<dbReference type="InterPro" id="IPR010994">
    <property type="entry name" value="RuvA_2-like"/>
</dbReference>
<dbReference type="CDD" id="cd17748">
    <property type="entry name" value="BRCT_DNA_ligase_like"/>
    <property type="match status" value="1"/>
</dbReference>
<dbReference type="GO" id="GO:0003911">
    <property type="term" value="F:DNA ligase (NAD+) activity"/>
    <property type="evidence" value="ECO:0007669"/>
    <property type="project" value="UniProtKB-EC"/>
</dbReference>
<dbReference type="GO" id="GO:0006281">
    <property type="term" value="P:DNA repair"/>
    <property type="evidence" value="ECO:0007669"/>
    <property type="project" value="UniProtKB-KW"/>
</dbReference>
<dbReference type="Gene3D" id="3.40.50.10190">
    <property type="entry name" value="BRCT domain"/>
    <property type="match status" value="1"/>
</dbReference>
<dbReference type="SUPFAM" id="SSF52113">
    <property type="entry name" value="BRCT domain"/>
    <property type="match status" value="1"/>
</dbReference>
<evidence type="ECO:0000256" key="4">
    <source>
        <dbReference type="ARBA" id="ARBA00022705"/>
    </source>
</evidence>
<evidence type="ECO:0000313" key="13">
    <source>
        <dbReference type="Proteomes" id="UP000037530"/>
    </source>
</evidence>
<dbReference type="InterPro" id="IPR001679">
    <property type="entry name" value="DNA_ligase"/>
</dbReference>
<dbReference type="InterPro" id="IPR012340">
    <property type="entry name" value="NA-bd_OB-fold"/>
</dbReference>
<evidence type="ECO:0000256" key="2">
    <source>
        <dbReference type="ARBA" id="ARBA00012722"/>
    </source>
</evidence>
<dbReference type="STRING" id="171383.AKJ31_14505"/>
<dbReference type="SUPFAM" id="SSF56091">
    <property type="entry name" value="DNA ligase/mRNA capping enzyme, catalytic domain"/>
    <property type="match status" value="1"/>
</dbReference>
<keyword evidence="6" id="KW-0227">DNA damage</keyword>
<dbReference type="SMART" id="SM00532">
    <property type="entry name" value="LIGANc"/>
    <property type="match status" value="1"/>
</dbReference>
<dbReference type="GO" id="GO:0046872">
    <property type="term" value="F:metal ion binding"/>
    <property type="evidence" value="ECO:0007669"/>
    <property type="project" value="UniProtKB-KW"/>
</dbReference>
<dbReference type="AlphaFoldDB" id="A0A0M0HXW1"/>
<proteinExistence type="predicted"/>
<comment type="caution">
    <text evidence="12">The sequence shown here is derived from an EMBL/GenBank/DDBJ whole genome shotgun (WGS) entry which is preliminary data.</text>
</comment>
<dbReference type="Gene3D" id="1.10.150.20">
    <property type="entry name" value="5' to 3' exonuclease, C-terminal subdomain"/>
    <property type="match status" value="1"/>
</dbReference>
<evidence type="ECO:0000256" key="1">
    <source>
        <dbReference type="ARBA" id="ARBA00004067"/>
    </source>
</evidence>
<dbReference type="InterPro" id="IPR013839">
    <property type="entry name" value="DNAligase_adenylation"/>
</dbReference>
<dbReference type="Gene3D" id="3.30.470.30">
    <property type="entry name" value="DNA ligase/mRNA capping enzyme"/>
    <property type="match status" value="1"/>
</dbReference>
<accession>A0A0M0HXW1</accession>
<keyword evidence="4" id="KW-0235">DNA replication</keyword>
<dbReference type="SUPFAM" id="SSF47781">
    <property type="entry name" value="RuvA domain 2-like"/>
    <property type="match status" value="1"/>
</dbReference>
<evidence type="ECO:0000256" key="9">
    <source>
        <dbReference type="ARBA" id="ARBA00023204"/>
    </source>
</evidence>
<reference evidence="13" key="1">
    <citation type="submission" date="2015-08" db="EMBL/GenBank/DDBJ databases">
        <title>Vibrio galatheae sp. nov., a novel member of the Vibrionaceae family isolated from the Solomon Islands.</title>
        <authorList>
            <person name="Giubergia S."/>
            <person name="Machado H."/>
            <person name="Mateiu R.V."/>
            <person name="Gram L."/>
        </authorList>
    </citation>
    <scope>NUCLEOTIDE SEQUENCE [LARGE SCALE GENOMIC DNA]</scope>
    <source>
        <strain evidence="13">DSM 19134</strain>
    </source>
</reference>
<comment type="function">
    <text evidence="1">DNA ligase that catalyzes the formation of phosphodiester linkages between 5'-phosphoryl and 3'-hydroxyl groups in double-stranded DNA using NAD as a coenzyme and as the energy source for the reaction. It is essential for DNA replication and repair of damaged DNA.</text>
</comment>
<dbReference type="EMBL" id="LHPI01000013">
    <property type="protein sequence ID" value="KOO06910.1"/>
    <property type="molecule type" value="Genomic_DNA"/>
</dbReference>
<evidence type="ECO:0000256" key="7">
    <source>
        <dbReference type="ARBA" id="ARBA00022833"/>
    </source>
</evidence>
<organism evidence="12 13">
    <name type="scientific">Vibrio hepatarius</name>
    <dbReference type="NCBI Taxonomy" id="171383"/>
    <lineage>
        <taxon>Bacteria</taxon>
        <taxon>Pseudomonadati</taxon>
        <taxon>Pseudomonadota</taxon>
        <taxon>Gammaproteobacteria</taxon>
        <taxon>Vibrionales</taxon>
        <taxon>Vibrionaceae</taxon>
        <taxon>Vibrio</taxon>
        <taxon>Vibrio oreintalis group</taxon>
    </lineage>
</organism>
<sequence length="634" mass="69371">MQNLLTQPVQTLSTTQLSELCVYLNSEYRKGSPVVSDESFDFYASELFAQDPENVFFSQPQPTDTAADNAKGRIGHPTPMLSTDKAYELSEIKTYVDRCHSIASSIGMNPEDVKFRVLAKLDGIAGRYVASTRQLVTRGDGTFGNDISQLLDNGLVIVGDASRDGVGEVVMPTAYFEDNLADDFAHPRNFVSGAASASTYSDAALKALKDGAIHLVLYRDMPVIVVSGDELLANLDELVLRTKESSPYPLDGTVIEVESDELKVKMGSNNRYHNWQIAKKEAGETVDVEIIGETLSVGKTGRITHVFTIPPTELSGAVITKISGKNAKYVKDHGLGIGAKFRLIRSGEVIPNHLTTLEPVTPNIPTNCPCCGEPTEWLKNPMTGINTFIACKNISCPAQQGRAISHHFKMLGIDNFGSATIQRLIDNDFTCFEQIYLMNEESFINIGFGSGQAANLVSEIQRGIREPIQDKFLVASLGISKLGRSASMNILKHFRIDELGSLTESDLSAIHGFGKKNSKHISESLTARRDSLNFLLSRGFNIQHTQDIEKELSETSANGSLSGVNIVFTGTMSGSRDEMQADAKSKGANVQKSINKKTNVLCCGEKVGQKKLEQSKELGVEIISESEYWERYKD</sequence>
<dbReference type="EC" id="6.5.1.2" evidence="2"/>
<evidence type="ECO:0000259" key="11">
    <source>
        <dbReference type="PROSITE" id="PS50172"/>
    </source>
</evidence>
<keyword evidence="9" id="KW-0234">DNA repair</keyword>
<protein>
    <recommendedName>
        <fullName evidence="2">DNA ligase (NAD(+))</fullName>
        <ecNumber evidence="2">6.5.1.2</ecNumber>
    </recommendedName>
</protein>
<dbReference type="Proteomes" id="UP000037530">
    <property type="component" value="Unassembled WGS sequence"/>
</dbReference>